<dbReference type="InterPro" id="IPR003583">
    <property type="entry name" value="Hlx-hairpin-Hlx_DNA-bd_motif"/>
</dbReference>
<sequence length="134" mass="15554">MIEVKKDGIKVRHFAYRDLNGNIDIDQLIYCLGTFSNETWLKPENIETARKSLEEHYYRFKLNQTKEGIKTAININTANLEDLVRLPNIGPVTAVKIYRFRETYGLLKDVEDIKKVEGIGPSIFAGIKYYIKVR</sequence>
<comment type="caution">
    <text evidence="2">The sequence shown here is derived from an EMBL/GenBank/DDBJ whole genome shotgun (WGS) entry which is preliminary data.</text>
</comment>
<dbReference type="InterPro" id="IPR051675">
    <property type="entry name" value="Endo/Exo/Phosphatase_dom_1"/>
</dbReference>
<dbReference type="EMBL" id="BARU01032394">
    <property type="protein sequence ID" value="GAH70563.1"/>
    <property type="molecule type" value="Genomic_DNA"/>
</dbReference>
<dbReference type="SMART" id="SM00278">
    <property type="entry name" value="HhH1"/>
    <property type="match status" value="2"/>
</dbReference>
<dbReference type="InterPro" id="IPR010994">
    <property type="entry name" value="RuvA_2-like"/>
</dbReference>
<feature type="domain" description="Helix-hairpin-helix DNA-binding motif class 1" evidence="1">
    <location>
        <begin position="111"/>
        <end position="130"/>
    </location>
</feature>
<protein>
    <recommendedName>
        <fullName evidence="1">Helix-hairpin-helix DNA-binding motif class 1 domain-containing protein</fullName>
    </recommendedName>
</protein>
<dbReference type="SUPFAM" id="SSF47781">
    <property type="entry name" value="RuvA domain 2-like"/>
    <property type="match status" value="1"/>
</dbReference>
<dbReference type="PANTHER" id="PTHR21180:SF32">
    <property type="entry name" value="ENDONUCLEASE_EXONUCLEASE_PHOSPHATASE FAMILY DOMAIN-CONTAINING PROTEIN 1"/>
    <property type="match status" value="1"/>
</dbReference>
<reference evidence="2" key="1">
    <citation type="journal article" date="2014" name="Front. Microbiol.">
        <title>High frequency of phylogenetically diverse reductive dehalogenase-homologous genes in deep subseafloor sedimentary metagenomes.</title>
        <authorList>
            <person name="Kawai M."/>
            <person name="Futagami T."/>
            <person name="Toyoda A."/>
            <person name="Takaki Y."/>
            <person name="Nishi S."/>
            <person name="Hori S."/>
            <person name="Arai W."/>
            <person name="Tsubouchi T."/>
            <person name="Morono Y."/>
            <person name="Uchiyama I."/>
            <person name="Ito T."/>
            <person name="Fujiyama A."/>
            <person name="Inagaki F."/>
            <person name="Takami H."/>
        </authorList>
    </citation>
    <scope>NUCLEOTIDE SEQUENCE</scope>
    <source>
        <strain evidence="2">Expedition CK06-06</strain>
    </source>
</reference>
<dbReference type="GO" id="GO:0006281">
    <property type="term" value="P:DNA repair"/>
    <property type="evidence" value="ECO:0007669"/>
    <property type="project" value="InterPro"/>
</dbReference>
<evidence type="ECO:0000313" key="2">
    <source>
        <dbReference type="EMBL" id="GAH70563.1"/>
    </source>
</evidence>
<feature type="domain" description="Helix-hairpin-helix DNA-binding motif class 1" evidence="1">
    <location>
        <begin position="81"/>
        <end position="100"/>
    </location>
</feature>
<proteinExistence type="predicted"/>
<dbReference type="Gene3D" id="1.10.150.320">
    <property type="entry name" value="Photosystem II 12 kDa extrinsic protein"/>
    <property type="match status" value="1"/>
</dbReference>
<name>X1JLC5_9ZZZZ</name>
<dbReference type="AlphaFoldDB" id="X1JLC5"/>
<dbReference type="PANTHER" id="PTHR21180">
    <property type="entry name" value="ENDONUCLEASE/EXONUCLEASE/PHOSPHATASE FAMILY DOMAIN-CONTAINING PROTEIN 1"/>
    <property type="match status" value="1"/>
</dbReference>
<accession>X1JLC5</accession>
<dbReference type="Pfam" id="PF12836">
    <property type="entry name" value="HHH_3"/>
    <property type="match status" value="1"/>
</dbReference>
<dbReference type="GO" id="GO:0003677">
    <property type="term" value="F:DNA binding"/>
    <property type="evidence" value="ECO:0007669"/>
    <property type="project" value="InterPro"/>
</dbReference>
<evidence type="ECO:0000259" key="1">
    <source>
        <dbReference type="SMART" id="SM00278"/>
    </source>
</evidence>
<organism evidence="2">
    <name type="scientific">marine sediment metagenome</name>
    <dbReference type="NCBI Taxonomy" id="412755"/>
    <lineage>
        <taxon>unclassified sequences</taxon>
        <taxon>metagenomes</taxon>
        <taxon>ecological metagenomes</taxon>
    </lineage>
</organism>
<gene>
    <name evidence="2" type="ORF">S03H2_51097</name>
</gene>